<dbReference type="Proteomes" id="UP000094070">
    <property type="component" value="Unassembled WGS sequence"/>
</dbReference>
<proteinExistence type="predicted"/>
<gene>
    <name evidence="1" type="ORF">A1QC_06100</name>
</gene>
<organism evidence="1 2">
    <name type="scientific">Vibrio rumoiensis 1S-45</name>
    <dbReference type="NCBI Taxonomy" id="1188252"/>
    <lineage>
        <taxon>Bacteria</taxon>
        <taxon>Pseudomonadati</taxon>
        <taxon>Pseudomonadota</taxon>
        <taxon>Gammaproteobacteria</taxon>
        <taxon>Vibrionales</taxon>
        <taxon>Vibrionaceae</taxon>
        <taxon>Vibrio</taxon>
    </lineage>
</organism>
<comment type="caution">
    <text evidence="1">The sequence shown here is derived from an EMBL/GenBank/DDBJ whole genome shotgun (WGS) entry which is preliminary data.</text>
</comment>
<evidence type="ECO:0000313" key="2">
    <source>
        <dbReference type="Proteomes" id="UP000094070"/>
    </source>
</evidence>
<evidence type="ECO:0000313" key="1">
    <source>
        <dbReference type="EMBL" id="OEF27602.1"/>
    </source>
</evidence>
<protein>
    <recommendedName>
        <fullName evidence="3">AraC-type arabinose-binding/dimerisation domain-containing protein</fullName>
    </recommendedName>
</protein>
<evidence type="ECO:0008006" key="3">
    <source>
        <dbReference type="Google" id="ProtNLM"/>
    </source>
</evidence>
<reference evidence="1 2" key="1">
    <citation type="journal article" date="2012" name="Science">
        <title>Ecological populations of bacteria act as socially cohesive units of antibiotic production and resistance.</title>
        <authorList>
            <person name="Cordero O.X."/>
            <person name="Wildschutte H."/>
            <person name="Kirkup B."/>
            <person name="Proehl S."/>
            <person name="Ngo L."/>
            <person name="Hussain F."/>
            <person name="Le Roux F."/>
            <person name="Mincer T."/>
            <person name="Polz M.F."/>
        </authorList>
    </citation>
    <scope>NUCLEOTIDE SEQUENCE [LARGE SCALE GENOMIC DNA]</scope>
    <source>
        <strain evidence="1 2">1S-45</strain>
    </source>
</reference>
<sequence>MNYLISHHTVQHSFLSMTARKKTMKHKLIFVLDGHVSARVGKEEYVISSHDAFWLPLDCLTATTYFPNTHVLEVEISARSRSRYSYQAGYCAISPLTLALLQQLALQPFNPENNQQSTWLKALNFELETLKPQINTGENTLEKACKQSPNAMSFQMVINVREALKARSSGAKREKVIADFFNGSESNANELCLAIANTPLS</sequence>
<name>A0A1E5E4C2_9VIBR</name>
<keyword evidence="2" id="KW-1185">Reference proteome</keyword>
<dbReference type="EMBL" id="AJYK02000029">
    <property type="protein sequence ID" value="OEF27602.1"/>
    <property type="molecule type" value="Genomic_DNA"/>
</dbReference>
<dbReference type="AlphaFoldDB" id="A0A1E5E4C2"/>
<accession>A0A1E5E4C2</accession>
<dbReference type="eggNOG" id="ENOG502ZDKA">
    <property type="taxonomic scope" value="Bacteria"/>
</dbReference>